<dbReference type="EC" id="2.7.13.3" evidence="4"/>
<name>A0A5C1HRQ4_9SPHI</name>
<evidence type="ECO:0000256" key="12">
    <source>
        <dbReference type="ARBA" id="ARBA00022989"/>
    </source>
</evidence>
<keyword evidence="13" id="KW-0902">Two-component regulatory system</keyword>
<evidence type="ECO:0000256" key="2">
    <source>
        <dbReference type="ARBA" id="ARBA00004141"/>
    </source>
</evidence>
<dbReference type="SUPFAM" id="SSF55874">
    <property type="entry name" value="ATPase domain of HSP90 chaperone/DNA topoisomerase II/histidine kinase"/>
    <property type="match status" value="1"/>
</dbReference>
<comment type="catalytic activity">
    <reaction evidence="1">
        <text>ATP + protein L-histidine = ADP + protein N-phospho-L-histidine.</text>
        <dbReference type="EC" id="2.7.13.3"/>
    </reaction>
</comment>
<reference evidence="19" key="1">
    <citation type="submission" date="2019-08" db="EMBL/GenBank/DDBJ databases">
        <title>Comparative genome analysis confer to the adaptation heavy metal polluted environment.</title>
        <authorList>
            <person name="Li Y."/>
        </authorList>
    </citation>
    <scope>NUCLEOTIDE SEQUENCE [LARGE SCALE GENOMIC DNA]</scope>
    <source>
        <strain evidence="19">P1</strain>
    </source>
</reference>
<evidence type="ECO:0000313" key="19">
    <source>
        <dbReference type="EMBL" id="QEM08717.1"/>
    </source>
</evidence>
<keyword evidence="6" id="KW-0597">Phosphoprotein</keyword>
<evidence type="ECO:0000256" key="15">
    <source>
        <dbReference type="SAM" id="Phobius"/>
    </source>
</evidence>
<dbReference type="InterPro" id="IPR036097">
    <property type="entry name" value="HisK_dim/P_sf"/>
</dbReference>
<dbReference type="SMART" id="SM00388">
    <property type="entry name" value="HisKA"/>
    <property type="match status" value="1"/>
</dbReference>
<feature type="domain" description="Histidine kinase" evidence="16">
    <location>
        <begin position="351"/>
        <end position="570"/>
    </location>
</feature>
<keyword evidence="8 15" id="KW-0812">Transmembrane</keyword>
<evidence type="ECO:0000256" key="14">
    <source>
        <dbReference type="ARBA" id="ARBA00023136"/>
    </source>
</evidence>
<dbReference type="GO" id="GO:0000155">
    <property type="term" value="F:phosphorelay sensor kinase activity"/>
    <property type="evidence" value="ECO:0007669"/>
    <property type="project" value="InterPro"/>
</dbReference>
<evidence type="ECO:0000256" key="10">
    <source>
        <dbReference type="ARBA" id="ARBA00022777"/>
    </source>
</evidence>
<dbReference type="Pfam" id="PF00672">
    <property type="entry name" value="HAMP"/>
    <property type="match status" value="1"/>
</dbReference>
<keyword evidence="5" id="KW-1003">Cell membrane</keyword>
<dbReference type="Pfam" id="PF00512">
    <property type="entry name" value="HisKA"/>
    <property type="match status" value="1"/>
</dbReference>
<dbReference type="PRINTS" id="PR00344">
    <property type="entry name" value="BCTRLSENSOR"/>
</dbReference>
<evidence type="ECO:0000259" key="18">
    <source>
        <dbReference type="PROSITE" id="PS50885"/>
    </source>
</evidence>
<accession>A0A5C1HRQ4</accession>
<evidence type="ECO:0000256" key="6">
    <source>
        <dbReference type="ARBA" id="ARBA00022553"/>
    </source>
</evidence>
<keyword evidence="20" id="KW-1185">Reference proteome</keyword>
<dbReference type="RefSeq" id="WP_112575875.1">
    <property type="nucleotide sequence ID" value="NZ_CP043450.1"/>
</dbReference>
<dbReference type="Gene3D" id="3.30.565.10">
    <property type="entry name" value="Histidine kinase-like ATPase, C-terminal domain"/>
    <property type="match status" value="1"/>
</dbReference>
<dbReference type="SMART" id="SM00387">
    <property type="entry name" value="HATPase_c"/>
    <property type="match status" value="1"/>
</dbReference>
<dbReference type="KEGG" id="mrub:DEO27_001355"/>
<evidence type="ECO:0000313" key="20">
    <source>
        <dbReference type="Proteomes" id="UP000251402"/>
    </source>
</evidence>
<dbReference type="PROSITE" id="PS50885">
    <property type="entry name" value="HAMP"/>
    <property type="match status" value="1"/>
</dbReference>
<dbReference type="GO" id="GO:0005524">
    <property type="term" value="F:ATP binding"/>
    <property type="evidence" value="ECO:0007669"/>
    <property type="project" value="UniProtKB-KW"/>
</dbReference>
<dbReference type="NCBIfam" id="TIGR00229">
    <property type="entry name" value="sensory_box"/>
    <property type="match status" value="1"/>
</dbReference>
<comment type="subcellular location">
    <subcellularLocation>
        <location evidence="3">Cell membrane</location>
    </subcellularLocation>
    <subcellularLocation>
        <location evidence="2">Membrane</location>
        <topology evidence="2">Multi-pass membrane protein</topology>
    </subcellularLocation>
</comment>
<dbReference type="SUPFAM" id="SSF158472">
    <property type="entry name" value="HAMP domain-like"/>
    <property type="match status" value="1"/>
</dbReference>
<keyword evidence="7" id="KW-0808">Transferase</keyword>
<dbReference type="PROSITE" id="PS50112">
    <property type="entry name" value="PAS"/>
    <property type="match status" value="1"/>
</dbReference>
<dbReference type="InterPro" id="IPR003660">
    <property type="entry name" value="HAMP_dom"/>
</dbReference>
<evidence type="ECO:0000259" key="17">
    <source>
        <dbReference type="PROSITE" id="PS50112"/>
    </source>
</evidence>
<dbReference type="GO" id="GO:0007234">
    <property type="term" value="P:osmosensory signaling via phosphorelay pathway"/>
    <property type="evidence" value="ECO:0007669"/>
    <property type="project" value="TreeGrafter"/>
</dbReference>
<dbReference type="InterPro" id="IPR013767">
    <property type="entry name" value="PAS_fold"/>
</dbReference>
<dbReference type="Gene3D" id="6.10.340.10">
    <property type="match status" value="1"/>
</dbReference>
<dbReference type="Pfam" id="PF00989">
    <property type="entry name" value="PAS"/>
    <property type="match status" value="1"/>
</dbReference>
<evidence type="ECO:0000256" key="7">
    <source>
        <dbReference type="ARBA" id="ARBA00022679"/>
    </source>
</evidence>
<keyword evidence="10 19" id="KW-0418">Kinase</keyword>
<evidence type="ECO:0000256" key="3">
    <source>
        <dbReference type="ARBA" id="ARBA00004236"/>
    </source>
</evidence>
<dbReference type="GO" id="GO:0005886">
    <property type="term" value="C:plasma membrane"/>
    <property type="evidence" value="ECO:0007669"/>
    <property type="project" value="UniProtKB-SubCell"/>
</dbReference>
<dbReference type="InterPro" id="IPR036890">
    <property type="entry name" value="HATPase_C_sf"/>
</dbReference>
<dbReference type="OrthoDB" id="9813151at2"/>
<dbReference type="InterPro" id="IPR050351">
    <property type="entry name" value="BphY/WalK/GraS-like"/>
</dbReference>
<dbReference type="PROSITE" id="PS50109">
    <property type="entry name" value="HIS_KIN"/>
    <property type="match status" value="1"/>
</dbReference>
<gene>
    <name evidence="19" type="ORF">DEO27_001355</name>
</gene>
<evidence type="ECO:0000256" key="1">
    <source>
        <dbReference type="ARBA" id="ARBA00000085"/>
    </source>
</evidence>
<dbReference type="SUPFAM" id="SSF55785">
    <property type="entry name" value="PYP-like sensor domain (PAS domain)"/>
    <property type="match status" value="1"/>
</dbReference>
<dbReference type="Gene3D" id="1.10.287.130">
    <property type="match status" value="1"/>
</dbReference>
<evidence type="ECO:0000256" key="9">
    <source>
        <dbReference type="ARBA" id="ARBA00022741"/>
    </source>
</evidence>
<dbReference type="PANTHER" id="PTHR42878">
    <property type="entry name" value="TWO-COMPONENT HISTIDINE KINASE"/>
    <property type="match status" value="1"/>
</dbReference>
<proteinExistence type="predicted"/>
<dbReference type="AlphaFoldDB" id="A0A5C1HRQ4"/>
<evidence type="ECO:0000256" key="11">
    <source>
        <dbReference type="ARBA" id="ARBA00022840"/>
    </source>
</evidence>
<organism evidence="19 20">
    <name type="scientific">Mucilaginibacter rubeus</name>
    <dbReference type="NCBI Taxonomy" id="2027860"/>
    <lineage>
        <taxon>Bacteria</taxon>
        <taxon>Pseudomonadati</taxon>
        <taxon>Bacteroidota</taxon>
        <taxon>Sphingobacteriia</taxon>
        <taxon>Sphingobacteriales</taxon>
        <taxon>Sphingobacteriaceae</taxon>
        <taxon>Mucilaginibacter</taxon>
    </lineage>
</organism>
<feature type="domain" description="HAMP" evidence="18">
    <location>
        <begin position="172"/>
        <end position="224"/>
    </location>
</feature>
<protein>
    <recommendedName>
        <fullName evidence="4">histidine kinase</fullName>
        <ecNumber evidence="4">2.7.13.3</ecNumber>
    </recommendedName>
</protein>
<feature type="transmembrane region" description="Helical" evidence="15">
    <location>
        <begin position="150"/>
        <end position="174"/>
    </location>
</feature>
<keyword evidence="12 15" id="KW-1133">Transmembrane helix</keyword>
<dbReference type="GO" id="GO:0000156">
    <property type="term" value="F:phosphorelay response regulator activity"/>
    <property type="evidence" value="ECO:0007669"/>
    <property type="project" value="TreeGrafter"/>
</dbReference>
<feature type="transmembrane region" description="Helical" evidence="15">
    <location>
        <begin position="12"/>
        <end position="29"/>
    </location>
</feature>
<keyword evidence="9" id="KW-0547">Nucleotide-binding</keyword>
<dbReference type="SMART" id="SM00304">
    <property type="entry name" value="HAMP"/>
    <property type="match status" value="1"/>
</dbReference>
<dbReference type="InterPro" id="IPR005467">
    <property type="entry name" value="His_kinase_dom"/>
</dbReference>
<dbReference type="CDD" id="cd00082">
    <property type="entry name" value="HisKA"/>
    <property type="match status" value="1"/>
</dbReference>
<dbReference type="InterPro" id="IPR003661">
    <property type="entry name" value="HisK_dim/P_dom"/>
</dbReference>
<feature type="domain" description="PAS" evidence="17">
    <location>
        <begin position="233"/>
        <end position="278"/>
    </location>
</feature>
<dbReference type="InterPro" id="IPR003594">
    <property type="entry name" value="HATPase_dom"/>
</dbReference>
<dbReference type="InterPro" id="IPR035965">
    <property type="entry name" value="PAS-like_dom_sf"/>
</dbReference>
<evidence type="ECO:0000256" key="13">
    <source>
        <dbReference type="ARBA" id="ARBA00023012"/>
    </source>
</evidence>
<evidence type="ECO:0000256" key="5">
    <source>
        <dbReference type="ARBA" id="ARBA00022475"/>
    </source>
</evidence>
<keyword evidence="14 15" id="KW-0472">Membrane</keyword>
<dbReference type="SUPFAM" id="SSF47384">
    <property type="entry name" value="Homodimeric domain of signal transducing histidine kinase"/>
    <property type="match status" value="1"/>
</dbReference>
<dbReference type="Gene3D" id="3.30.450.20">
    <property type="entry name" value="PAS domain"/>
    <property type="match status" value="1"/>
</dbReference>
<dbReference type="GO" id="GO:0030295">
    <property type="term" value="F:protein kinase activator activity"/>
    <property type="evidence" value="ECO:0007669"/>
    <property type="project" value="TreeGrafter"/>
</dbReference>
<dbReference type="CDD" id="cd06225">
    <property type="entry name" value="HAMP"/>
    <property type="match status" value="1"/>
</dbReference>
<sequence length="573" mass="64518">MTIKNKLRAGIGFLFTLALICCGMSIYFLNQLSSDAGAILKDNYKSVQYVQNVLSTIDSHPGKLTPEQIKVIDKNMALQDRNVTEVGERQFTDSARLTFEKLKEAGNDELQERQLSLRFRQHLYNVMRVNMDAISRKNDIANATSKRGSLLVAFLGAFLFLVAFSFAVNFPGYIANPIKELTARIKEVSNKNYHQQIHFESNDEFGELGEAFNNMTRKLDEFENSNLASILFEKRRIETIINSMQDAIIGLDEKQVIIFANQVACNLIGMKASQLNGEYAPDIALENDLMRKLLVNDQAKLRIFADNHEGFYSRESLSVSSKDKVIGKVIILKNITEYQQLDEAKTNFIATISHELKTPISSIKMSLKLLEDERIGDVNPEQRQLISNIDDDTRRLLLITGELLDMAQVETGKLQLNFGSTHPQNIVDYAVKAIKFIADQKHVEIKVKCDESLPKVHADLDKTTWVLINLLSNAIKYSHEKSTVELVVKKHKNDEIEFSVTDHGKGIEDQYLPRLFERYFKVPNTTSEQGGTGLGLAIAKDFIEAQAGKISVDSEIGSGSTFYFTLKRAIAAA</sequence>
<evidence type="ECO:0000259" key="16">
    <source>
        <dbReference type="PROSITE" id="PS50109"/>
    </source>
</evidence>
<dbReference type="SMART" id="SM00091">
    <property type="entry name" value="PAS"/>
    <property type="match status" value="1"/>
</dbReference>
<dbReference type="PANTHER" id="PTHR42878:SF7">
    <property type="entry name" value="SENSOR HISTIDINE KINASE GLRK"/>
    <property type="match status" value="1"/>
</dbReference>
<dbReference type="InterPro" id="IPR004358">
    <property type="entry name" value="Sig_transdc_His_kin-like_C"/>
</dbReference>
<dbReference type="Proteomes" id="UP000251402">
    <property type="component" value="Chromosome"/>
</dbReference>
<dbReference type="InterPro" id="IPR000014">
    <property type="entry name" value="PAS"/>
</dbReference>
<dbReference type="Pfam" id="PF02518">
    <property type="entry name" value="HATPase_c"/>
    <property type="match status" value="1"/>
</dbReference>
<keyword evidence="11" id="KW-0067">ATP-binding</keyword>
<dbReference type="FunFam" id="3.30.565.10:FF:000023">
    <property type="entry name" value="PAS domain-containing sensor histidine kinase"/>
    <property type="match status" value="1"/>
</dbReference>
<dbReference type="GO" id="GO:0006355">
    <property type="term" value="P:regulation of DNA-templated transcription"/>
    <property type="evidence" value="ECO:0007669"/>
    <property type="project" value="InterPro"/>
</dbReference>
<dbReference type="EMBL" id="CP043450">
    <property type="protein sequence ID" value="QEM08717.1"/>
    <property type="molecule type" value="Genomic_DNA"/>
</dbReference>
<evidence type="ECO:0000256" key="4">
    <source>
        <dbReference type="ARBA" id="ARBA00012438"/>
    </source>
</evidence>
<evidence type="ECO:0000256" key="8">
    <source>
        <dbReference type="ARBA" id="ARBA00022692"/>
    </source>
</evidence>